<evidence type="ECO:0000313" key="2">
    <source>
        <dbReference type="Proteomes" id="UP000800040"/>
    </source>
</evidence>
<dbReference type="EMBL" id="ML975268">
    <property type="protein sequence ID" value="KAF1836909.1"/>
    <property type="molecule type" value="Genomic_DNA"/>
</dbReference>
<dbReference type="PANTHER" id="PTHR33112:SF10">
    <property type="entry name" value="TOL"/>
    <property type="match status" value="1"/>
</dbReference>
<gene>
    <name evidence="1" type="ORF">BDW02DRAFT_577649</name>
</gene>
<evidence type="ECO:0000313" key="1">
    <source>
        <dbReference type="EMBL" id="KAF1836909.1"/>
    </source>
</evidence>
<reference evidence="1" key="1">
    <citation type="submission" date="2020-01" db="EMBL/GenBank/DDBJ databases">
        <authorList>
            <consortium name="DOE Joint Genome Institute"/>
            <person name="Haridas S."/>
            <person name="Albert R."/>
            <person name="Binder M."/>
            <person name="Bloem J."/>
            <person name="Labutti K."/>
            <person name="Salamov A."/>
            <person name="Andreopoulos B."/>
            <person name="Baker S.E."/>
            <person name="Barry K."/>
            <person name="Bills G."/>
            <person name="Bluhm B.H."/>
            <person name="Cannon C."/>
            <person name="Castanera R."/>
            <person name="Culley D.E."/>
            <person name="Daum C."/>
            <person name="Ezra D."/>
            <person name="Gonzalez J.B."/>
            <person name="Henrissat B."/>
            <person name="Kuo A."/>
            <person name="Liang C."/>
            <person name="Lipzen A."/>
            <person name="Lutzoni F."/>
            <person name="Magnuson J."/>
            <person name="Mondo S."/>
            <person name="Nolan M."/>
            <person name="Ohm R."/>
            <person name="Pangilinan J."/>
            <person name="Park H.-J."/>
            <person name="Ramirez L."/>
            <person name="Alfaro M."/>
            <person name="Sun H."/>
            <person name="Tritt A."/>
            <person name="Yoshinaga Y."/>
            <person name="Zwiers L.-H."/>
            <person name="Turgeon B.G."/>
            <person name="Goodwin S.B."/>
            <person name="Spatafora J.W."/>
            <person name="Crous P.W."/>
            <person name="Grigoriev I.V."/>
        </authorList>
    </citation>
    <scope>NUCLEOTIDE SEQUENCE</scope>
    <source>
        <strain evidence="1">P77</strain>
    </source>
</reference>
<dbReference type="OrthoDB" id="3692374at2759"/>
<proteinExistence type="predicted"/>
<organism evidence="1 2">
    <name type="scientific">Decorospora gaudefroyi</name>
    <dbReference type="NCBI Taxonomy" id="184978"/>
    <lineage>
        <taxon>Eukaryota</taxon>
        <taxon>Fungi</taxon>
        <taxon>Dikarya</taxon>
        <taxon>Ascomycota</taxon>
        <taxon>Pezizomycotina</taxon>
        <taxon>Dothideomycetes</taxon>
        <taxon>Pleosporomycetidae</taxon>
        <taxon>Pleosporales</taxon>
        <taxon>Pleosporineae</taxon>
        <taxon>Pleosporaceae</taxon>
        <taxon>Decorospora</taxon>
    </lineage>
</organism>
<dbReference type="PANTHER" id="PTHR33112">
    <property type="entry name" value="DOMAIN PROTEIN, PUTATIVE-RELATED"/>
    <property type="match status" value="1"/>
</dbReference>
<dbReference type="AlphaFoldDB" id="A0A6A5KMA0"/>
<keyword evidence="2" id="KW-1185">Reference proteome</keyword>
<sequence>MEEKREWADLVQRYSADELTYEKDRLVALEGVVSQIRTIMDGTYHFGLWTHMPELLLWMMRGPEYDVKGPEAPSWSFASRRGGKFYLETMIQSGFSANPDYLTRGGIRIDEKGAPTTTAPMLGLVATETSRDWIAAQTYVPWKCTLVPESVLLYFAHATDRPALFLFDSRNPDSNTAIGIATLDDASIPPFVSATGQRSLLCPPDDGSYVPPDCLPDAIYSPKYLEKPVSTFDLPEDLQEMDLAQLMKYKFVFDTSKYGKETETSKVGIEGERVWWVILLTIRWV</sequence>
<dbReference type="Proteomes" id="UP000800040">
    <property type="component" value="Unassembled WGS sequence"/>
</dbReference>
<name>A0A6A5KMA0_9PLEO</name>
<protein>
    <submittedName>
        <fullName evidence="1">Uncharacterized protein</fullName>
    </submittedName>
</protein>
<accession>A0A6A5KMA0</accession>